<sequence>MREPFQTRVRVRGYEVDMRGHLNNAVYHQYAEHTRWECLRAAGLTQEKMTAAGLGPVQLEATIRFRSELVDGDEVDVSCVFVWGEGKTFRLDQDFRRPDGTLAAELTTTGGLLDLTTRRLVADPAGHWRGLVGVPELLGL</sequence>
<organism evidence="1 2">
    <name type="scientific">Murinocardiopsis flavida</name>
    <dbReference type="NCBI Taxonomy" id="645275"/>
    <lineage>
        <taxon>Bacteria</taxon>
        <taxon>Bacillati</taxon>
        <taxon>Actinomycetota</taxon>
        <taxon>Actinomycetes</taxon>
        <taxon>Streptosporangiales</taxon>
        <taxon>Nocardiopsidaceae</taxon>
        <taxon>Murinocardiopsis</taxon>
    </lineage>
</organism>
<dbReference type="CDD" id="cd00586">
    <property type="entry name" value="4HBT"/>
    <property type="match status" value="1"/>
</dbReference>
<accession>A0A2P8DK97</accession>
<comment type="caution">
    <text evidence="1">The sequence shown here is derived from an EMBL/GenBank/DDBJ whole genome shotgun (WGS) entry which is preliminary data.</text>
</comment>
<dbReference type="Pfam" id="PF13279">
    <property type="entry name" value="4HBT_2"/>
    <property type="match status" value="1"/>
</dbReference>
<dbReference type="EMBL" id="PYGA01000007">
    <property type="protein sequence ID" value="PSK97650.1"/>
    <property type="molecule type" value="Genomic_DNA"/>
</dbReference>
<dbReference type="InterPro" id="IPR050563">
    <property type="entry name" value="4-hydroxybenzoyl-CoA_TE"/>
</dbReference>
<dbReference type="InterPro" id="IPR029069">
    <property type="entry name" value="HotDog_dom_sf"/>
</dbReference>
<evidence type="ECO:0000313" key="2">
    <source>
        <dbReference type="Proteomes" id="UP000240542"/>
    </source>
</evidence>
<gene>
    <name evidence="1" type="ORF">CLV63_10738</name>
</gene>
<name>A0A2P8DK97_9ACTN</name>
<dbReference type="GO" id="GO:0047617">
    <property type="term" value="F:fatty acyl-CoA hydrolase activity"/>
    <property type="evidence" value="ECO:0007669"/>
    <property type="project" value="TreeGrafter"/>
</dbReference>
<dbReference type="AlphaFoldDB" id="A0A2P8DK97"/>
<dbReference type="RefSeq" id="WP_106583000.1">
    <property type="nucleotide sequence ID" value="NZ_PYGA01000007.1"/>
</dbReference>
<dbReference type="PANTHER" id="PTHR31793">
    <property type="entry name" value="4-HYDROXYBENZOYL-COA THIOESTERASE FAMILY MEMBER"/>
    <property type="match status" value="1"/>
</dbReference>
<keyword evidence="1" id="KW-0378">Hydrolase</keyword>
<proteinExistence type="predicted"/>
<dbReference type="PANTHER" id="PTHR31793:SF24">
    <property type="entry name" value="LONG-CHAIN ACYL-COA THIOESTERASE FADM"/>
    <property type="match status" value="1"/>
</dbReference>
<keyword evidence="2" id="KW-1185">Reference proteome</keyword>
<reference evidence="1 2" key="1">
    <citation type="submission" date="2018-03" db="EMBL/GenBank/DDBJ databases">
        <title>Genomic Encyclopedia of Archaeal and Bacterial Type Strains, Phase II (KMG-II): from individual species to whole genera.</title>
        <authorList>
            <person name="Goeker M."/>
        </authorList>
    </citation>
    <scope>NUCLEOTIDE SEQUENCE [LARGE SCALE GENOMIC DNA]</scope>
    <source>
        <strain evidence="1 2">DSM 45312</strain>
    </source>
</reference>
<evidence type="ECO:0000313" key="1">
    <source>
        <dbReference type="EMBL" id="PSK97650.1"/>
    </source>
</evidence>
<dbReference type="OrthoDB" id="3683044at2"/>
<dbReference type="Gene3D" id="3.10.129.10">
    <property type="entry name" value="Hotdog Thioesterase"/>
    <property type="match status" value="1"/>
</dbReference>
<dbReference type="SUPFAM" id="SSF54637">
    <property type="entry name" value="Thioesterase/thiol ester dehydrase-isomerase"/>
    <property type="match status" value="1"/>
</dbReference>
<protein>
    <submittedName>
        <fullName evidence="1">Acyl-CoA thioester hydrolase</fullName>
    </submittedName>
</protein>
<dbReference type="Proteomes" id="UP000240542">
    <property type="component" value="Unassembled WGS sequence"/>
</dbReference>